<evidence type="ECO:0000313" key="5">
    <source>
        <dbReference type="EMBL" id="XCJ78913.1"/>
    </source>
</evidence>
<evidence type="ECO:0000256" key="3">
    <source>
        <dbReference type="PROSITE-ProRule" id="PRU00169"/>
    </source>
</evidence>
<dbReference type="GO" id="GO:0006355">
    <property type="term" value="P:regulation of DNA-templated transcription"/>
    <property type="evidence" value="ECO:0007669"/>
    <property type="project" value="InterPro"/>
</dbReference>
<dbReference type="InterPro" id="IPR058245">
    <property type="entry name" value="NreC/VraR/RcsB-like_REC"/>
</dbReference>
<dbReference type="Gene3D" id="1.10.10.10">
    <property type="entry name" value="Winged helix-like DNA-binding domain superfamily/Winged helix DNA-binding domain"/>
    <property type="match status" value="1"/>
</dbReference>
<dbReference type="CDD" id="cd17535">
    <property type="entry name" value="REC_NarL-like"/>
    <property type="match status" value="1"/>
</dbReference>
<reference evidence="5" key="1">
    <citation type="submission" date="2024-06" db="EMBL/GenBank/DDBJ databases">
        <title>Complete genome of Salinicola endophyticus HNIBRBA4755.</title>
        <authorList>
            <person name="Shin S.Y."/>
            <person name="Kang H."/>
            <person name="Song J."/>
        </authorList>
    </citation>
    <scope>NUCLEOTIDE SEQUENCE</scope>
    <source>
        <strain evidence="5">HNIBRBA4755</strain>
    </source>
</reference>
<keyword evidence="1 3" id="KW-0597">Phosphoprotein</keyword>
<sequence>MKILVVEDDQFHASFLQGVIAEALPEVTETLHVQDGLQGEAAARAGRFEAVVMDLQMARRNGIEAARTIWHERPHTRILFWSNYSDEAYLRGVADIVPTHSAYGYVLKTASRERLKLVLRAVLLEGQVMMDREIQRLRRRSVSPRHSLSHSEYAVLLDLALGLQDRLIAERQGLSLRTVQNRLLTLYDKLGVNGEEQVLPGLNKRVRALSRAISTRTLNLEMLETAQHDLECWLAARPAHEKAPPTQGGGEAL</sequence>
<dbReference type="EMBL" id="CP159578">
    <property type="protein sequence ID" value="XCJ78913.1"/>
    <property type="molecule type" value="Genomic_DNA"/>
</dbReference>
<dbReference type="InterPro" id="IPR001789">
    <property type="entry name" value="Sig_transdc_resp-reg_receiver"/>
</dbReference>
<dbReference type="SMART" id="SM00421">
    <property type="entry name" value="HTH_LUXR"/>
    <property type="match status" value="1"/>
</dbReference>
<organism evidence="5">
    <name type="scientific">Salinicola endophyticus</name>
    <dbReference type="NCBI Taxonomy" id="1949083"/>
    <lineage>
        <taxon>Bacteria</taxon>
        <taxon>Pseudomonadati</taxon>
        <taxon>Pseudomonadota</taxon>
        <taxon>Gammaproteobacteria</taxon>
        <taxon>Oceanospirillales</taxon>
        <taxon>Halomonadaceae</taxon>
        <taxon>Salinicola</taxon>
    </lineage>
</organism>
<dbReference type="InterPro" id="IPR036388">
    <property type="entry name" value="WH-like_DNA-bd_sf"/>
</dbReference>
<dbReference type="SMART" id="SM00448">
    <property type="entry name" value="REC"/>
    <property type="match status" value="1"/>
</dbReference>
<feature type="modified residue" description="4-aspartylphosphate" evidence="3">
    <location>
        <position position="54"/>
    </location>
</feature>
<dbReference type="PANTHER" id="PTHR43214">
    <property type="entry name" value="TWO-COMPONENT RESPONSE REGULATOR"/>
    <property type="match status" value="1"/>
</dbReference>
<evidence type="ECO:0000256" key="2">
    <source>
        <dbReference type="ARBA" id="ARBA00023125"/>
    </source>
</evidence>
<dbReference type="InterPro" id="IPR039420">
    <property type="entry name" value="WalR-like"/>
</dbReference>
<dbReference type="SUPFAM" id="SSF52172">
    <property type="entry name" value="CheY-like"/>
    <property type="match status" value="1"/>
</dbReference>
<dbReference type="InterPro" id="IPR000792">
    <property type="entry name" value="Tscrpt_reg_LuxR_C"/>
</dbReference>
<dbReference type="RefSeq" id="WP_353979866.1">
    <property type="nucleotide sequence ID" value="NZ_CP159578.1"/>
</dbReference>
<gene>
    <name evidence="5" type="ORF">ABV408_15935</name>
</gene>
<protein>
    <submittedName>
        <fullName evidence="5">Response regulator transcription factor</fullName>
    </submittedName>
</protein>
<keyword evidence="2" id="KW-0238">DNA-binding</keyword>
<evidence type="ECO:0000256" key="1">
    <source>
        <dbReference type="ARBA" id="ARBA00022553"/>
    </source>
</evidence>
<dbReference type="SUPFAM" id="SSF46894">
    <property type="entry name" value="C-terminal effector domain of the bipartite response regulators"/>
    <property type="match status" value="1"/>
</dbReference>
<dbReference type="Gene3D" id="3.40.50.2300">
    <property type="match status" value="1"/>
</dbReference>
<proteinExistence type="predicted"/>
<dbReference type="GO" id="GO:0003677">
    <property type="term" value="F:DNA binding"/>
    <property type="evidence" value="ECO:0007669"/>
    <property type="project" value="UniProtKB-KW"/>
</dbReference>
<evidence type="ECO:0000259" key="4">
    <source>
        <dbReference type="PROSITE" id="PS50110"/>
    </source>
</evidence>
<dbReference type="InterPro" id="IPR011006">
    <property type="entry name" value="CheY-like_superfamily"/>
</dbReference>
<name>A0AB74U8Q4_9GAMM</name>
<dbReference type="PROSITE" id="PS50110">
    <property type="entry name" value="RESPONSE_REGULATORY"/>
    <property type="match status" value="1"/>
</dbReference>
<feature type="domain" description="Response regulatory" evidence="4">
    <location>
        <begin position="2"/>
        <end position="123"/>
    </location>
</feature>
<dbReference type="AlphaFoldDB" id="A0AB74U8Q4"/>
<dbReference type="GO" id="GO:0000160">
    <property type="term" value="P:phosphorelay signal transduction system"/>
    <property type="evidence" value="ECO:0007669"/>
    <property type="project" value="InterPro"/>
</dbReference>
<dbReference type="InterPro" id="IPR016032">
    <property type="entry name" value="Sig_transdc_resp-reg_C-effctor"/>
</dbReference>
<accession>A0AB74U8Q4</accession>
<dbReference type="Pfam" id="PF00072">
    <property type="entry name" value="Response_reg"/>
    <property type="match status" value="1"/>
</dbReference>